<accession>A0ABU0X0D0</accession>
<dbReference type="Proteomes" id="UP001225605">
    <property type="component" value="Unassembled WGS sequence"/>
</dbReference>
<reference evidence="2 3" key="1">
    <citation type="submission" date="2017-06" db="EMBL/GenBank/DDBJ databases">
        <title>Cultured bacterium strain Saccharothrix yanglingensis Hhs.015.</title>
        <authorList>
            <person name="Xia Y."/>
        </authorList>
    </citation>
    <scope>NUCLEOTIDE SEQUENCE [LARGE SCALE GENOMIC DNA]</scope>
    <source>
        <strain evidence="2 3">Hhs.015</strain>
    </source>
</reference>
<dbReference type="EMBL" id="NSDM01000006">
    <property type="protein sequence ID" value="MDQ2585580.1"/>
    <property type="molecule type" value="Genomic_DNA"/>
</dbReference>
<dbReference type="Pfam" id="PF18171">
    <property type="entry name" value="LSDAT_prok"/>
    <property type="match status" value="1"/>
</dbReference>
<name>A0ABU0X0D0_9PSEU</name>
<organism evidence="2 3">
    <name type="scientific">Saccharothrix yanglingensis</name>
    <dbReference type="NCBI Taxonomy" id="659496"/>
    <lineage>
        <taxon>Bacteria</taxon>
        <taxon>Bacillati</taxon>
        <taxon>Actinomycetota</taxon>
        <taxon>Actinomycetes</taxon>
        <taxon>Pseudonocardiales</taxon>
        <taxon>Pseudonocardiaceae</taxon>
        <taxon>Saccharothrix</taxon>
    </lineage>
</organism>
<dbReference type="InterPro" id="IPR041482">
    <property type="entry name" value="LSDAT_prok"/>
</dbReference>
<evidence type="ECO:0000313" key="3">
    <source>
        <dbReference type="Proteomes" id="UP001225605"/>
    </source>
</evidence>
<gene>
    <name evidence="2" type="ORF">CKY47_16645</name>
</gene>
<dbReference type="Gene3D" id="3.40.50.450">
    <property type="match status" value="1"/>
</dbReference>
<evidence type="ECO:0000259" key="1">
    <source>
        <dbReference type="Pfam" id="PF18171"/>
    </source>
</evidence>
<keyword evidence="3" id="KW-1185">Reference proteome</keyword>
<evidence type="ECO:0000313" key="2">
    <source>
        <dbReference type="EMBL" id="MDQ2585580.1"/>
    </source>
</evidence>
<comment type="caution">
    <text evidence="2">The sequence shown here is derived from an EMBL/GenBank/DDBJ whole genome shotgun (WGS) entry which is preliminary data.</text>
</comment>
<feature type="domain" description="LSDAT prokaryote" evidence="1">
    <location>
        <begin position="46"/>
        <end position="224"/>
    </location>
</feature>
<protein>
    <recommendedName>
        <fullName evidence="1">LSDAT prokaryote domain-containing protein</fullName>
    </recommendedName>
</protein>
<dbReference type="SUPFAM" id="SSF102405">
    <property type="entry name" value="MCP/YpsA-like"/>
    <property type="match status" value="1"/>
</dbReference>
<proteinExistence type="predicted"/>
<sequence>MPVHVDGGEPAPKPFATAARVRSPIMEAVRVVSGAELGGAGLPSGRPVLVLVGGADGVPADDVDRLERVLRDLVPLLERHRAVVVDGGTDVGVMRAVGRARAAAGGRFPLVGVIVEALAGQAGTEPNHTHLVLVPGSAWGDEVAWLAEVAAVVAGPRPSLTVLANGGPVAFDDAEQSLRLDRPLVVLRGTGRTADAIAGGADERSATLAGSPLTAVLDAEELRAHVEGVFSARPGRSG</sequence>